<keyword evidence="3" id="KW-0808">Transferase</keyword>
<name>A0A3D9HN83_9PROT</name>
<dbReference type="Gene3D" id="3.40.980.10">
    <property type="entry name" value="MoaB/Mog-like domain"/>
    <property type="match status" value="1"/>
</dbReference>
<keyword evidence="4" id="KW-1185">Reference proteome</keyword>
<sequence length="552" mass="60534">MVLGGKRYNRMDFAKKTIANIRPGAILAHSLALEGRRLKKGHILSETDLSLIRQSGVASLVVAELQDEDSHEDLAADQIAKAIVGSNLMLSRAYTGRVNLLAQEHGLLAIDTLLLNELNQIDEAITVATLPNFEQVVPNQMVATIKVIPFAASKESLLDWEGRTYGQPKTIELRPFQRKRAFLVQTTLPGTTEKILDKTASVLDWRLQELGSSLIGETRCSHEVEAVREQIEHLASDKPDIFLVSGASAITDRRDIIPSALEAAGGTVAQFGMPVDPGNLLMLGNIDKTQVIGIPGCARSPKINGFDWVLQRLCADIAVSGRDIRAMGVGGLLKEIPTRPLPRGHVAEHNRGAVKKSRNIVPLILAAGRSSRMENGNKLLTVFRDRPLILHIMETLASCGMAQPSVVTGHQYRDVEALLADHDVKLIHNPDFADGMSSSLRRGISHMPLDCDGVLVCLGDMPMVSSDTLEKLAVEFDPDEKREICVPVHDGRRGNPVLIGRRFFSELLEIRGDKGARELIRAYPDQVHEVPVQDGGILVDLDDRNAFERLKD</sequence>
<dbReference type="InterPro" id="IPR029044">
    <property type="entry name" value="Nucleotide-diphossugar_trans"/>
</dbReference>
<dbReference type="InterPro" id="IPR025877">
    <property type="entry name" value="MobA-like_NTP_Trfase"/>
</dbReference>
<dbReference type="SUPFAM" id="SSF53448">
    <property type="entry name" value="Nucleotide-diphospho-sugar transferases"/>
    <property type="match status" value="1"/>
</dbReference>
<feature type="domain" description="MoaB/Mog" evidence="2">
    <location>
        <begin position="181"/>
        <end position="315"/>
    </location>
</feature>
<dbReference type="Proteomes" id="UP000256845">
    <property type="component" value="Unassembled WGS sequence"/>
</dbReference>
<dbReference type="EMBL" id="QRDW01000004">
    <property type="protein sequence ID" value="RED50967.1"/>
    <property type="molecule type" value="Genomic_DNA"/>
</dbReference>
<accession>A0A3D9HN83</accession>
<organism evidence="3 4">
    <name type="scientific">Aestuariispira insulae</name>
    <dbReference type="NCBI Taxonomy" id="1461337"/>
    <lineage>
        <taxon>Bacteria</taxon>
        <taxon>Pseudomonadati</taxon>
        <taxon>Pseudomonadota</taxon>
        <taxon>Alphaproteobacteria</taxon>
        <taxon>Rhodospirillales</taxon>
        <taxon>Kiloniellaceae</taxon>
        <taxon>Aestuariispira</taxon>
    </lineage>
</organism>
<keyword evidence="1" id="KW-0460">Magnesium</keyword>
<evidence type="ECO:0000259" key="2">
    <source>
        <dbReference type="SMART" id="SM00852"/>
    </source>
</evidence>
<dbReference type="PANTHER" id="PTHR43777:SF1">
    <property type="entry name" value="MOLYBDENUM COFACTOR CYTIDYLYLTRANSFERASE"/>
    <property type="match status" value="1"/>
</dbReference>
<evidence type="ECO:0000313" key="4">
    <source>
        <dbReference type="Proteomes" id="UP000256845"/>
    </source>
</evidence>
<dbReference type="InterPro" id="IPR001453">
    <property type="entry name" value="MoaB/Mog_dom"/>
</dbReference>
<dbReference type="SMART" id="SM00852">
    <property type="entry name" value="MoCF_biosynth"/>
    <property type="match status" value="1"/>
</dbReference>
<dbReference type="InterPro" id="IPR036425">
    <property type="entry name" value="MoaB/Mog-like_dom_sf"/>
</dbReference>
<protein>
    <submittedName>
        <fullName evidence="3">Molybdopterin molybdochelatase /molybdenum cofactor cytidylyltransferase</fullName>
    </submittedName>
</protein>
<dbReference type="Pfam" id="PF00994">
    <property type="entry name" value="MoCF_biosynth"/>
    <property type="match status" value="1"/>
</dbReference>
<comment type="caution">
    <text evidence="3">The sequence shown here is derived from an EMBL/GenBank/DDBJ whole genome shotgun (WGS) entry which is preliminary data.</text>
</comment>
<dbReference type="InterPro" id="IPR012184">
    <property type="entry name" value="Bifunc_Mopterin-bd"/>
</dbReference>
<dbReference type="OrthoDB" id="9779263at2"/>
<reference evidence="3 4" key="1">
    <citation type="submission" date="2018-07" db="EMBL/GenBank/DDBJ databases">
        <title>Genomic Encyclopedia of Type Strains, Phase III (KMG-III): the genomes of soil and plant-associated and newly described type strains.</title>
        <authorList>
            <person name="Whitman W."/>
        </authorList>
    </citation>
    <scope>NUCLEOTIDE SEQUENCE [LARGE SCALE GENOMIC DNA]</scope>
    <source>
        <strain evidence="3 4">CECT 8488</strain>
    </source>
</reference>
<evidence type="ECO:0000313" key="3">
    <source>
        <dbReference type="EMBL" id="RED50967.1"/>
    </source>
</evidence>
<gene>
    <name evidence="3" type="ORF">DFP90_104240</name>
</gene>
<proteinExistence type="predicted"/>
<evidence type="ECO:0000256" key="1">
    <source>
        <dbReference type="ARBA" id="ARBA00022842"/>
    </source>
</evidence>
<dbReference type="CDD" id="cd03522">
    <property type="entry name" value="MoeA_like"/>
    <property type="match status" value="1"/>
</dbReference>
<keyword evidence="3" id="KW-0548">Nucleotidyltransferase</keyword>
<dbReference type="AlphaFoldDB" id="A0A3D9HN83"/>
<dbReference type="GO" id="GO:0016779">
    <property type="term" value="F:nucleotidyltransferase activity"/>
    <property type="evidence" value="ECO:0007669"/>
    <property type="project" value="UniProtKB-KW"/>
</dbReference>
<dbReference type="Pfam" id="PF12804">
    <property type="entry name" value="NTP_transf_3"/>
    <property type="match status" value="1"/>
</dbReference>
<dbReference type="CDD" id="cd04182">
    <property type="entry name" value="GT_2_like_f"/>
    <property type="match status" value="1"/>
</dbReference>
<dbReference type="SUPFAM" id="SSF53218">
    <property type="entry name" value="Molybdenum cofactor biosynthesis proteins"/>
    <property type="match status" value="1"/>
</dbReference>
<dbReference type="PIRSF" id="PIRSF036626">
    <property type="entry name" value="MPTBd_MobAlike"/>
    <property type="match status" value="1"/>
</dbReference>
<dbReference type="PANTHER" id="PTHR43777">
    <property type="entry name" value="MOLYBDENUM COFACTOR CYTIDYLYLTRANSFERASE"/>
    <property type="match status" value="1"/>
</dbReference>
<dbReference type="Gene3D" id="3.90.550.10">
    <property type="entry name" value="Spore Coat Polysaccharide Biosynthesis Protein SpsA, Chain A"/>
    <property type="match status" value="1"/>
</dbReference>